<reference evidence="1 2" key="1">
    <citation type="submission" date="2018-06" db="EMBL/GenBank/DDBJ databases">
        <title>Genomic Encyclopedia of Archaeal and Bacterial Type Strains, Phase II (KMG-II): from individual species to whole genera.</title>
        <authorList>
            <person name="Goeker M."/>
        </authorList>
    </citation>
    <scope>NUCLEOTIDE SEQUENCE [LARGE SCALE GENOMIC DNA]</scope>
    <source>
        <strain evidence="1 2">DSM 22686</strain>
    </source>
</reference>
<gene>
    <name evidence="1" type="ORF">LV84_02527</name>
</gene>
<dbReference type="Proteomes" id="UP000249115">
    <property type="component" value="Unassembled WGS sequence"/>
</dbReference>
<protein>
    <submittedName>
        <fullName evidence="1">Uncharacterized protein</fullName>
    </submittedName>
</protein>
<dbReference type="EMBL" id="QKZU01000009">
    <property type="protein sequence ID" value="PZX55389.1"/>
    <property type="molecule type" value="Genomic_DNA"/>
</dbReference>
<dbReference type="AlphaFoldDB" id="A0A2W7RLD2"/>
<evidence type="ECO:0000313" key="2">
    <source>
        <dbReference type="Proteomes" id="UP000249115"/>
    </source>
</evidence>
<evidence type="ECO:0000313" key="1">
    <source>
        <dbReference type="EMBL" id="PZX55389.1"/>
    </source>
</evidence>
<name>A0A2W7RLD2_9BACT</name>
<comment type="caution">
    <text evidence="1">The sequence shown here is derived from an EMBL/GenBank/DDBJ whole genome shotgun (WGS) entry which is preliminary data.</text>
</comment>
<proteinExistence type="predicted"/>
<accession>A0A2W7RLD2</accession>
<organism evidence="1 2">
    <name type="scientific">Algoriphagus ratkowskyi</name>
    <dbReference type="NCBI Taxonomy" id="57028"/>
    <lineage>
        <taxon>Bacteria</taxon>
        <taxon>Pseudomonadati</taxon>
        <taxon>Bacteroidota</taxon>
        <taxon>Cytophagia</taxon>
        <taxon>Cytophagales</taxon>
        <taxon>Cyclobacteriaceae</taxon>
        <taxon>Algoriphagus</taxon>
    </lineage>
</organism>
<sequence>MDSLIGLKCDIELKPLTYLFKKRNNPTAGDYWLLLTSSIK</sequence>